<accession>A0AAE8MZR0</accession>
<organism evidence="2 3">
    <name type="scientific">Cephalotrichum gorgonifer</name>
    <dbReference type="NCBI Taxonomy" id="2041049"/>
    <lineage>
        <taxon>Eukaryota</taxon>
        <taxon>Fungi</taxon>
        <taxon>Dikarya</taxon>
        <taxon>Ascomycota</taxon>
        <taxon>Pezizomycotina</taxon>
        <taxon>Sordariomycetes</taxon>
        <taxon>Hypocreomycetidae</taxon>
        <taxon>Microascales</taxon>
        <taxon>Microascaceae</taxon>
        <taxon>Cephalotrichum</taxon>
    </lineage>
</organism>
<comment type="caution">
    <text evidence="2">The sequence shown here is derived from an EMBL/GenBank/DDBJ whole genome shotgun (WGS) entry which is preliminary data.</text>
</comment>
<name>A0AAE8MZR0_9PEZI</name>
<dbReference type="AlphaFoldDB" id="A0AAE8MZR0"/>
<protein>
    <submittedName>
        <fullName evidence="2">Uncharacterized protein</fullName>
    </submittedName>
</protein>
<reference evidence="2" key="1">
    <citation type="submission" date="2018-03" db="EMBL/GenBank/DDBJ databases">
        <authorList>
            <person name="Guldener U."/>
        </authorList>
    </citation>
    <scope>NUCLEOTIDE SEQUENCE</scope>
</reference>
<evidence type="ECO:0000256" key="1">
    <source>
        <dbReference type="SAM" id="MobiDB-lite"/>
    </source>
</evidence>
<feature type="region of interest" description="Disordered" evidence="1">
    <location>
        <begin position="407"/>
        <end position="504"/>
    </location>
</feature>
<evidence type="ECO:0000313" key="3">
    <source>
        <dbReference type="Proteomes" id="UP001187682"/>
    </source>
</evidence>
<sequence length="768" mass="85758">MEDESTTTWAALGIAVVVAALVTVAAHALQQYSITNKLIRLCDSVVFGGLPGHGRRVWSMSQLRFRVVYQMPQVSLDPELWPLSAAKSLARIDAPLPQPAGAVKDGRDKSEYDGVGAASWASFCRVAYASCHKSIGYSFVPGDADRCPTDIPNVPMQIALRDVVAIGLMMGMECTAASFEHSYVTLRGAVGTITSSRHRVLGPMIHFTPRSSAWPLSIGSDGAIPVDWLWRTMGNCTVAGRHYNWRRRRWVQRSRARFQYPSYPYPDPLTPGTESYDGDDDAALAATVVPRKPQDGQWHLLHPTEPRPKSTYQGFSHTEAALIKEVAQPDFRFPGFSWESYMAPDGQRRPTYTRMALRYLEEETVRAFGFDYEISKTDPDHIIVRRWVSEPEQNLLWRHTRRIRDAREAQAREAQGAEESQPEKSHSDGSTTTPPSRTEDAPESADGDNWATGSDSSVGQNPSRRQGTRSNSTHSRGSRHSTERSLPVEPRRRPTKMWAPSQNNLPWKMDPPYDPAQVDWFWLSQTDIIPGFWATPWREFEQLTPYVCIGAIATFIHALDISFGDANGIYYRALGPPIDDTIKAMRSGVRTYPAYAYDAEGGVVCAGTYATVAHPAFAQPIPAVDLLGSYEDQVDRILSSPSHESCERRVIELMRLDAWLSLVGRMPEIRDGPARLLEQTPALVARMISQYNERFHDLMSESLRVEEYGKLGGAALLWLEDKRLSAAESLYALVAALRTAKVGQAVLTGSDTRMLITIFEKDVQVHMV</sequence>
<keyword evidence="3" id="KW-1185">Reference proteome</keyword>
<dbReference type="Proteomes" id="UP001187682">
    <property type="component" value="Unassembled WGS sequence"/>
</dbReference>
<feature type="compositionally biased region" description="Polar residues" evidence="1">
    <location>
        <begin position="451"/>
        <end position="475"/>
    </location>
</feature>
<dbReference type="EMBL" id="ONZQ02000006">
    <property type="protein sequence ID" value="SPO02378.1"/>
    <property type="molecule type" value="Genomic_DNA"/>
</dbReference>
<evidence type="ECO:0000313" key="2">
    <source>
        <dbReference type="EMBL" id="SPO02378.1"/>
    </source>
</evidence>
<gene>
    <name evidence="2" type="ORF">DNG_05051</name>
</gene>
<proteinExistence type="predicted"/>